<dbReference type="PANTHER" id="PTHR30348:SF4">
    <property type="entry name" value="DUF72 DOMAIN-CONTAINING PROTEIN"/>
    <property type="match status" value="1"/>
</dbReference>
<dbReference type="Proteomes" id="UP000036700">
    <property type="component" value="Chromosome"/>
</dbReference>
<dbReference type="STRING" id="445709.ABW99_20570"/>
<dbReference type="KEGG" id="ptx:ABW99_20570"/>
<dbReference type="InterPro" id="IPR002763">
    <property type="entry name" value="DUF72"/>
</dbReference>
<protein>
    <recommendedName>
        <fullName evidence="3">DUF72 domain-containing protein</fullName>
    </recommendedName>
</protein>
<organism evidence="1 2">
    <name type="scientific">Pandoraea thiooxydans</name>
    <dbReference type="NCBI Taxonomy" id="445709"/>
    <lineage>
        <taxon>Bacteria</taxon>
        <taxon>Pseudomonadati</taxon>
        <taxon>Pseudomonadota</taxon>
        <taxon>Betaproteobacteria</taxon>
        <taxon>Burkholderiales</taxon>
        <taxon>Burkholderiaceae</taxon>
        <taxon>Pandoraea</taxon>
    </lineage>
</organism>
<dbReference type="SUPFAM" id="SSF117396">
    <property type="entry name" value="TM1631-like"/>
    <property type="match status" value="1"/>
</dbReference>
<proteinExistence type="predicted"/>
<dbReference type="PANTHER" id="PTHR30348">
    <property type="entry name" value="UNCHARACTERIZED PROTEIN YECE"/>
    <property type="match status" value="1"/>
</dbReference>
<dbReference type="Gene3D" id="3.20.20.410">
    <property type="entry name" value="Protein of unknown function UPF0759"/>
    <property type="match status" value="1"/>
</dbReference>
<dbReference type="InterPro" id="IPR036520">
    <property type="entry name" value="UPF0759_sf"/>
</dbReference>
<dbReference type="EMBL" id="CP011568">
    <property type="protein sequence ID" value="AKJ70244.2"/>
    <property type="molecule type" value="Genomic_DNA"/>
</dbReference>
<evidence type="ECO:0000313" key="1">
    <source>
        <dbReference type="EMBL" id="AKJ70244.2"/>
    </source>
</evidence>
<keyword evidence="2" id="KW-1185">Reference proteome</keyword>
<accession>A0A0G3EW47</accession>
<evidence type="ECO:0000313" key="2">
    <source>
        <dbReference type="Proteomes" id="UP000036700"/>
    </source>
</evidence>
<gene>
    <name evidence="1" type="ORF">ABW99_20570</name>
</gene>
<reference evidence="2" key="1">
    <citation type="submission" date="2015-06" db="EMBL/GenBank/DDBJ databases">
        <authorList>
            <person name="Lim Y.L."/>
            <person name="Ee R."/>
            <person name="Yong D."/>
            <person name="How K.Y."/>
            <person name="Yin W.F."/>
            <person name="Chan K.G."/>
        </authorList>
    </citation>
    <scope>NUCLEOTIDE SEQUENCE [LARGE SCALE GENOMIC DNA]</scope>
    <source>
        <strain evidence="2">DSM 25325</strain>
    </source>
</reference>
<dbReference type="AlphaFoldDB" id="A0A0G3EW47"/>
<dbReference type="OrthoDB" id="9780310at2"/>
<evidence type="ECO:0008006" key="3">
    <source>
        <dbReference type="Google" id="ProtNLM"/>
    </source>
</evidence>
<sequence>MDAADGSPEVIAVTKTPSPRRGAVLPAPADTALLRLAAALPAGLHLGTSSWSFPGWRGIVWDDDYAETKLARQGLGAYANHPLLRCVGIDRSFYAPLALADYQRYASQVPAHFRFVVKAPSLVCDATVRNDKGQGVSANPCFLDATLAVDKFVTPCLLGLGDKAGALVFQFSPLPSEWLGTGHRFAERLGEFLSALPPLARSPSGTGPCYAVEIRDATLLTPRLIKTLRQAGVRYCLGLHARTPNAARQAAALALLDEQAAGPLVVRWSLNSAHRYEQAKAKYAPFDKLVDPDPDTRRVLATLAAHYARAGQPVYLVVNNKAEGSSPLSCLKLAEAVADTATTP</sequence>
<dbReference type="Pfam" id="PF01904">
    <property type="entry name" value="DUF72"/>
    <property type="match status" value="1"/>
</dbReference>
<name>A0A0G3EW47_9BURK</name>